<feature type="region of interest" description="Disordered" evidence="1">
    <location>
        <begin position="118"/>
        <end position="143"/>
    </location>
</feature>
<dbReference type="InParanoid" id="A0A6I9RA25"/>
<accession>A0A6I9RA25</accession>
<dbReference type="GO" id="GO:0046982">
    <property type="term" value="F:protein heterodimerization activity"/>
    <property type="evidence" value="ECO:0007669"/>
    <property type="project" value="InterPro"/>
</dbReference>
<dbReference type="RefSeq" id="XP_010923310.1">
    <property type="nucleotide sequence ID" value="XM_010925008.3"/>
</dbReference>
<evidence type="ECO:0000256" key="1">
    <source>
        <dbReference type="SAM" id="MobiDB-lite"/>
    </source>
</evidence>
<dbReference type="InterPro" id="IPR009072">
    <property type="entry name" value="Histone-fold"/>
</dbReference>
<dbReference type="Gene3D" id="1.10.20.10">
    <property type="entry name" value="Histone, subunit A"/>
    <property type="match status" value="1"/>
</dbReference>
<organism evidence="2 3">
    <name type="scientific">Elaeis guineensis var. tenera</name>
    <name type="common">Oil palm</name>
    <dbReference type="NCBI Taxonomy" id="51953"/>
    <lineage>
        <taxon>Eukaryota</taxon>
        <taxon>Viridiplantae</taxon>
        <taxon>Streptophyta</taxon>
        <taxon>Embryophyta</taxon>
        <taxon>Tracheophyta</taxon>
        <taxon>Spermatophyta</taxon>
        <taxon>Magnoliopsida</taxon>
        <taxon>Liliopsida</taxon>
        <taxon>Arecaceae</taxon>
        <taxon>Arecoideae</taxon>
        <taxon>Cocoseae</taxon>
        <taxon>Elaeidinae</taxon>
        <taxon>Elaeis</taxon>
    </lineage>
</organism>
<name>A0A6I9RA25_ELAGV</name>
<reference evidence="3" key="1">
    <citation type="submission" date="2025-08" db="UniProtKB">
        <authorList>
            <consortium name="RefSeq"/>
        </authorList>
    </citation>
    <scope>IDENTIFICATION</scope>
</reference>
<proteinExistence type="predicted"/>
<dbReference type="PANTHER" id="PTHR37604:SF1">
    <property type="entry name" value="TRANSCRIPTION INITIATION FACTOR TFIID SUBUNIT"/>
    <property type="match status" value="1"/>
</dbReference>
<feature type="compositionally biased region" description="Polar residues" evidence="1">
    <location>
        <begin position="118"/>
        <end position="139"/>
    </location>
</feature>
<dbReference type="KEGG" id="egu:105046428"/>
<dbReference type="Proteomes" id="UP000504607">
    <property type="component" value="Chromosome 6"/>
</dbReference>
<dbReference type="AlphaFoldDB" id="A0A6I9RA25"/>
<evidence type="ECO:0000313" key="3">
    <source>
        <dbReference type="RefSeq" id="XP_010923310.1"/>
    </source>
</evidence>
<sequence>MAVFLGEDGLGYELARRLEQCGVWRAWLGDAAYATFAHSLASPAAWETFLTTSPAASKAHLHLQLRVRALLYDKASIALFLRPSSSGGFSISNLNPGYLQLHGDDIYYSLEDDLQDGVQHQAQTRSGSRYSDPENPNISQRHRHEEWPDSWYNQFFERHRLGHHKFSYSENEPHKRTSEGMSAYVKLRDLHKRKRQAFKEDNYVGVGDPILENGSSIHSKIVSDVINSTDEEITFFPEMMYPSNCVPDTALGLTNGLKVNEKVEVYGVLDNLPAVVSRSPAMIERFGIIPEYHKMGSKYRGKDGSGGERKPLGQEQASQMTHKVVARFLESMGFEGGTEVSMEVLSEIFGSHICKLGRILKLLSDSYKKQFSSIDLIKMFLQTAGYSNFEALLETMKDGNKGFTHQTQQHVRALQPQHQNPLLQAQQIQRQLHPQMNMLHPQNLAFQQQQQQQQWDRLRHRQISTPRGSVMIMDKDQPMVDVKIENMMDSSIDNPFNTLNKHQLQLRHQQIAMANHLAQSGQQFKQVPSVQIPQLQAQNAYNMRTPPVKVEAFNELMGGDSTLKHEPDHNKLTSPPK</sequence>
<dbReference type="PANTHER" id="PTHR37604">
    <property type="entry name" value="TRANSCRIPTION INITIATION FACTOR TFIID SUBUNIT"/>
    <property type="match status" value="1"/>
</dbReference>
<protein>
    <submittedName>
        <fullName evidence="3">Uncharacterized protein LOC105046428 isoform X1</fullName>
    </submittedName>
</protein>
<dbReference type="GeneID" id="105046428"/>
<evidence type="ECO:0000313" key="2">
    <source>
        <dbReference type="Proteomes" id="UP000504607"/>
    </source>
</evidence>
<dbReference type="FunCoup" id="A0A6I9RA25">
    <property type="interactions" value="2532"/>
</dbReference>
<keyword evidence="2" id="KW-1185">Reference proteome</keyword>
<gene>
    <name evidence="3" type="primary">LOC105046428</name>
</gene>
<dbReference type="OrthoDB" id="1906016at2759"/>